<evidence type="ECO:0000256" key="1">
    <source>
        <dbReference type="ARBA" id="ARBA00005519"/>
    </source>
</evidence>
<evidence type="ECO:0000313" key="5">
    <source>
        <dbReference type="Proteomes" id="UP001218629"/>
    </source>
</evidence>
<keyword evidence="2" id="KW-0119">Carbohydrate metabolism</keyword>
<protein>
    <recommendedName>
        <fullName evidence="6">C2 domain-containing protein</fullName>
    </recommendedName>
</protein>
<accession>A0ABY8AP46</accession>
<feature type="compositionally biased region" description="Basic and acidic residues" evidence="3">
    <location>
        <begin position="1"/>
        <end position="14"/>
    </location>
</feature>
<evidence type="ECO:0000256" key="2">
    <source>
        <dbReference type="RuleBase" id="RU361163"/>
    </source>
</evidence>
<dbReference type="SUPFAM" id="SSF49899">
    <property type="entry name" value="Concanavalin A-like lectins/glucanases"/>
    <property type="match status" value="1"/>
</dbReference>
<name>A0ABY8AP46_9ACTN</name>
<evidence type="ECO:0000256" key="3">
    <source>
        <dbReference type="SAM" id="MobiDB-lite"/>
    </source>
</evidence>
<organism evidence="4 5">
    <name type="scientific">Streptomyces yunnanensis</name>
    <dbReference type="NCBI Taxonomy" id="156453"/>
    <lineage>
        <taxon>Bacteria</taxon>
        <taxon>Bacillati</taxon>
        <taxon>Actinomycetota</taxon>
        <taxon>Actinomycetes</taxon>
        <taxon>Kitasatosporales</taxon>
        <taxon>Streptomycetaceae</taxon>
        <taxon>Streptomyces</taxon>
    </lineage>
</organism>
<keyword evidence="5" id="KW-1185">Reference proteome</keyword>
<evidence type="ECO:0008006" key="6">
    <source>
        <dbReference type="Google" id="ProtNLM"/>
    </source>
</evidence>
<feature type="region of interest" description="Disordered" evidence="3">
    <location>
        <begin position="1"/>
        <end position="25"/>
    </location>
</feature>
<dbReference type="Gene3D" id="2.60.120.180">
    <property type="match status" value="1"/>
</dbReference>
<sequence length="128" mass="14094">MTHPHGRPEQRCGADDLGQPHRASQQFGNPVATVWLEGGKWDVWYARQGSNPEWNTVLYVRQQPANAITVHIKDLTDDSITRGYVQPSWCMTSVQFGFEPRVGEPGLAVNSLSYGSAAVAASIGRARE</sequence>
<gene>
    <name evidence="4" type="ORF">MOV08_42670</name>
</gene>
<dbReference type="Pfam" id="PF01670">
    <property type="entry name" value="Glyco_hydro_12"/>
    <property type="match status" value="1"/>
</dbReference>
<reference evidence="4 5" key="1">
    <citation type="submission" date="2022-03" db="EMBL/GenBank/DDBJ databases">
        <title>Streptomyces yunnanensis P86,complete genome.</title>
        <authorList>
            <person name="Chen S."/>
            <person name="Zhang Q."/>
        </authorList>
    </citation>
    <scope>NUCLEOTIDE SEQUENCE [LARGE SCALE GENOMIC DNA]</scope>
    <source>
        <strain evidence="4 5">P86</strain>
    </source>
</reference>
<dbReference type="InterPro" id="IPR013319">
    <property type="entry name" value="GH11/12"/>
</dbReference>
<dbReference type="InterPro" id="IPR013320">
    <property type="entry name" value="ConA-like_dom_sf"/>
</dbReference>
<keyword evidence="2" id="KW-0624">Polysaccharide degradation</keyword>
<proteinExistence type="inferred from homology"/>
<dbReference type="RefSeq" id="WP_275311528.1">
    <property type="nucleotide sequence ID" value="NZ_CP095749.1"/>
</dbReference>
<evidence type="ECO:0000313" key="4">
    <source>
        <dbReference type="EMBL" id="WEB45341.1"/>
    </source>
</evidence>
<keyword evidence="2" id="KW-0326">Glycosidase</keyword>
<comment type="similarity">
    <text evidence="1 2">Belongs to the glycosyl hydrolase 12 (cellulase H) family.</text>
</comment>
<dbReference type="Proteomes" id="UP001218629">
    <property type="component" value="Chromosome"/>
</dbReference>
<dbReference type="EMBL" id="CP095749">
    <property type="protein sequence ID" value="WEB45341.1"/>
    <property type="molecule type" value="Genomic_DNA"/>
</dbReference>
<dbReference type="InterPro" id="IPR002594">
    <property type="entry name" value="GH12"/>
</dbReference>
<keyword evidence="2" id="KW-0378">Hydrolase</keyword>